<dbReference type="EMBL" id="MQUC01000003">
    <property type="protein sequence ID" value="PRP68314.1"/>
    <property type="molecule type" value="Genomic_DNA"/>
</dbReference>
<keyword evidence="3" id="KW-0804">Transcription</keyword>
<evidence type="ECO:0000313" key="5">
    <source>
        <dbReference type="EMBL" id="PRP68314.1"/>
    </source>
</evidence>
<dbReference type="InterPro" id="IPR020449">
    <property type="entry name" value="Tscrpt_reg_AraC-type_HTH"/>
</dbReference>
<evidence type="ECO:0000259" key="4">
    <source>
        <dbReference type="PROSITE" id="PS01124"/>
    </source>
</evidence>
<evidence type="ECO:0000256" key="2">
    <source>
        <dbReference type="ARBA" id="ARBA00023125"/>
    </source>
</evidence>
<dbReference type="InterPro" id="IPR011256">
    <property type="entry name" value="Reg_factor_effector_dom_sf"/>
</dbReference>
<keyword evidence="2" id="KW-0238">DNA-binding</keyword>
<name>A0A2S9WXX4_9FLAO</name>
<keyword evidence="1" id="KW-0805">Transcription regulation</keyword>
<dbReference type="PANTHER" id="PTHR40055">
    <property type="entry name" value="TRANSCRIPTIONAL REGULATOR YGIV-RELATED"/>
    <property type="match status" value="1"/>
</dbReference>
<dbReference type="PROSITE" id="PS01124">
    <property type="entry name" value="HTH_ARAC_FAMILY_2"/>
    <property type="match status" value="1"/>
</dbReference>
<dbReference type="Proteomes" id="UP000239532">
    <property type="component" value="Unassembled WGS sequence"/>
</dbReference>
<dbReference type="InterPro" id="IPR050908">
    <property type="entry name" value="SmbC-like"/>
</dbReference>
<dbReference type="GO" id="GO:0043565">
    <property type="term" value="F:sequence-specific DNA binding"/>
    <property type="evidence" value="ECO:0007669"/>
    <property type="project" value="InterPro"/>
</dbReference>
<dbReference type="SUPFAM" id="SSF46689">
    <property type="entry name" value="Homeodomain-like"/>
    <property type="match status" value="2"/>
</dbReference>
<dbReference type="Pfam" id="PF06445">
    <property type="entry name" value="GyrI-like"/>
    <property type="match status" value="1"/>
</dbReference>
<dbReference type="SMART" id="SM00871">
    <property type="entry name" value="AraC_E_bind"/>
    <property type="match status" value="1"/>
</dbReference>
<sequence>MILNKTVPADYIQRVDKALFYIDEHLNEDLPLDKIVTVAGYSSFHFHRIFKLITNEPLLVYVNRKRVERCASLLMHRRDLSAKEIYLEYGFNSASSFSRSFKKYYGLSPVRFRESVTNTNNKIHSSISKNGQRHPVIEKYICSIKEHLNWLSINTKIQIKQIPEMQLAGVTAMGFQNVAGSYDQLVNWAGDQGLLDAPDVKMVTVYHDSAKTTAPDKVRISACILLNKQVEVAGEVSLLQLPSHRCIVAPMEIGLSEFEQAWKGLFIWMQENGHLKAAPSPFEVYHNNYQDHPHKMCIVDLCIPIE</sequence>
<evidence type="ECO:0000313" key="6">
    <source>
        <dbReference type="Proteomes" id="UP000239532"/>
    </source>
</evidence>
<protein>
    <recommendedName>
        <fullName evidence="4">HTH araC/xylS-type domain-containing protein</fullName>
    </recommendedName>
</protein>
<evidence type="ECO:0000256" key="3">
    <source>
        <dbReference type="ARBA" id="ARBA00023163"/>
    </source>
</evidence>
<dbReference type="Gene3D" id="3.20.80.10">
    <property type="entry name" value="Regulatory factor, effector binding domain"/>
    <property type="match status" value="1"/>
</dbReference>
<dbReference type="PANTHER" id="PTHR40055:SF1">
    <property type="entry name" value="TRANSCRIPTIONAL REGULATOR YGIV-RELATED"/>
    <property type="match status" value="1"/>
</dbReference>
<accession>A0A2S9WXX4</accession>
<dbReference type="Pfam" id="PF12833">
    <property type="entry name" value="HTH_18"/>
    <property type="match status" value="1"/>
</dbReference>
<dbReference type="SMART" id="SM00342">
    <property type="entry name" value="HTH_ARAC"/>
    <property type="match status" value="1"/>
</dbReference>
<dbReference type="Gene3D" id="1.10.10.60">
    <property type="entry name" value="Homeodomain-like"/>
    <property type="match status" value="2"/>
</dbReference>
<dbReference type="SUPFAM" id="SSF55136">
    <property type="entry name" value="Probable bacterial effector-binding domain"/>
    <property type="match status" value="1"/>
</dbReference>
<comment type="caution">
    <text evidence="5">The sequence shown here is derived from an EMBL/GenBank/DDBJ whole genome shotgun (WGS) entry which is preliminary data.</text>
</comment>
<dbReference type="InterPro" id="IPR018060">
    <property type="entry name" value="HTH_AraC"/>
</dbReference>
<keyword evidence="6" id="KW-1185">Reference proteome</keyword>
<dbReference type="InterPro" id="IPR010499">
    <property type="entry name" value="AraC_E-bd"/>
</dbReference>
<dbReference type="AlphaFoldDB" id="A0A2S9WXX4"/>
<dbReference type="InterPro" id="IPR009057">
    <property type="entry name" value="Homeodomain-like_sf"/>
</dbReference>
<feature type="domain" description="HTH araC/xylS-type" evidence="4">
    <location>
        <begin position="16"/>
        <end position="115"/>
    </location>
</feature>
<evidence type="ECO:0000256" key="1">
    <source>
        <dbReference type="ARBA" id="ARBA00023015"/>
    </source>
</evidence>
<dbReference type="PRINTS" id="PR00032">
    <property type="entry name" value="HTHARAC"/>
</dbReference>
<dbReference type="InterPro" id="IPR029442">
    <property type="entry name" value="GyrI-like"/>
</dbReference>
<organism evidence="5 6">
    <name type="scientific">Nonlabens agnitus</name>
    <dbReference type="NCBI Taxonomy" id="870484"/>
    <lineage>
        <taxon>Bacteria</taxon>
        <taxon>Pseudomonadati</taxon>
        <taxon>Bacteroidota</taxon>
        <taxon>Flavobacteriia</taxon>
        <taxon>Flavobacteriales</taxon>
        <taxon>Flavobacteriaceae</taxon>
        <taxon>Nonlabens</taxon>
    </lineage>
</organism>
<proteinExistence type="predicted"/>
<reference evidence="5 6" key="1">
    <citation type="submission" date="2016-11" db="EMBL/GenBank/DDBJ databases">
        <title>Trade-off between light-utilization and light-protection in marine flavobacteria.</title>
        <authorList>
            <person name="Kumagai Y."/>
        </authorList>
    </citation>
    <scope>NUCLEOTIDE SEQUENCE [LARGE SCALE GENOMIC DNA]</scope>
    <source>
        <strain evidence="5 6">JCM 17109</strain>
    </source>
</reference>
<gene>
    <name evidence="5" type="ORF">BST86_06480</name>
</gene>
<dbReference type="GO" id="GO:0003700">
    <property type="term" value="F:DNA-binding transcription factor activity"/>
    <property type="evidence" value="ECO:0007669"/>
    <property type="project" value="InterPro"/>
</dbReference>